<organism evidence="2 3">
    <name type="scientific">Sorangium cellulosum</name>
    <name type="common">Polyangium cellulosum</name>
    <dbReference type="NCBI Taxonomy" id="56"/>
    <lineage>
        <taxon>Bacteria</taxon>
        <taxon>Pseudomonadati</taxon>
        <taxon>Myxococcota</taxon>
        <taxon>Polyangia</taxon>
        <taxon>Polyangiales</taxon>
        <taxon>Polyangiaceae</taxon>
        <taxon>Sorangium</taxon>
    </lineage>
</organism>
<evidence type="ECO:0000313" key="3">
    <source>
        <dbReference type="Proteomes" id="UP000075260"/>
    </source>
</evidence>
<protein>
    <submittedName>
        <fullName evidence="2">Uncharacterized protein</fullName>
    </submittedName>
</protein>
<accession>A0A150QLX8</accession>
<dbReference type="AlphaFoldDB" id="A0A150QLX8"/>
<evidence type="ECO:0000313" key="2">
    <source>
        <dbReference type="EMBL" id="KYF68842.1"/>
    </source>
</evidence>
<gene>
    <name evidence="2" type="ORF">BE15_44715</name>
</gene>
<dbReference type="EMBL" id="JEMA01000526">
    <property type="protein sequence ID" value="KYF68842.1"/>
    <property type="molecule type" value="Genomic_DNA"/>
</dbReference>
<comment type="caution">
    <text evidence="2">The sequence shown here is derived from an EMBL/GenBank/DDBJ whole genome shotgun (WGS) entry which is preliminary data.</text>
</comment>
<name>A0A150QLX8_SORCE</name>
<proteinExistence type="predicted"/>
<sequence length="215" mass="24143">MLAPLALGCSIVDPEDREELRRQIATMPTPETKLYKRWYMNWRAKDWLTGRNQNDQVGKIQCRDYERGGWSGWYDRPDKVLTVADVVKCLVTKPDLPTYLFCFEEFASWVVDDARGELEKLLPAFTDIECKYVWDSRYEPEKVDPKMVDPDAIGPDDLIDAMIAVPAPPPGWALPRFAPLLCPLGAGPGWGCPPRPSDTTPTGGEPADPPGGDHR</sequence>
<feature type="region of interest" description="Disordered" evidence="1">
    <location>
        <begin position="191"/>
        <end position="215"/>
    </location>
</feature>
<dbReference type="Proteomes" id="UP000075260">
    <property type="component" value="Unassembled WGS sequence"/>
</dbReference>
<reference evidence="2 3" key="1">
    <citation type="submission" date="2014-02" db="EMBL/GenBank/DDBJ databases">
        <title>The small core and large imbalanced accessory genome model reveals a collaborative survival strategy of Sorangium cellulosum strains in nature.</title>
        <authorList>
            <person name="Han K."/>
            <person name="Peng R."/>
            <person name="Blom J."/>
            <person name="Li Y.-Z."/>
        </authorList>
    </citation>
    <scope>NUCLEOTIDE SEQUENCE [LARGE SCALE GENOMIC DNA]</scope>
    <source>
        <strain evidence="2 3">So0008-312</strain>
    </source>
</reference>
<evidence type="ECO:0000256" key="1">
    <source>
        <dbReference type="SAM" id="MobiDB-lite"/>
    </source>
</evidence>